<dbReference type="KEGG" id="vg:36843104"/>
<reference evidence="3" key="1">
    <citation type="journal article" date="2018" name="Nat. Commun.">
        <title>Diversity and evolution of the emerging Pandoraviridae family.</title>
        <authorList>
            <person name="Legendre M."/>
            <person name="Fabre E."/>
            <person name="Poirot O."/>
            <person name="Jeudy S."/>
            <person name="Lartigue A."/>
            <person name="Alempic J.M."/>
            <person name="Beucher L."/>
            <person name="Philippe N."/>
            <person name="Bertaux L."/>
            <person name="Christo-Foroux E."/>
            <person name="Labadie K."/>
            <person name="Coute Y."/>
            <person name="Abergel C."/>
            <person name="Claverie J.M."/>
        </authorList>
    </citation>
    <scope>NUCLEOTIDE SEQUENCE [LARGE SCALE GENOMIC DNA]</scope>
    <source>
        <strain evidence="3">Neocaledonia</strain>
    </source>
</reference>
<dbReference type="Pfam" id="PF12937">
    <property type="entry name" value="F-box-like"/>
    <property type="match status" value="1"/>
</dbReference>
<evidence type="ECO:0000313" key="3">
    <source>
        <dbReference type="EMBL" id="AVK76391.1"/>
    </source>
</evidence>
<protein>
    <submittedName>
        <fullName evidence="3">F-box incomplete domain containing protein</fullName>
    </submittedName>
</protein>
<dbReference type="InterPro" id="IPR036047">
    <property type="entry name" value="F-box-like_dom_sf"/>
</dbReference>
<gene>
    <name evidence="3" type="ORF">pneo_cds_784</name>
</gene>
<dbReference type="EMBL" id="MG011690">
    <property type="protein sequence ID" value="AVK76391.1"/>
    <property type="molecule type" value="Genomic_DNA"/>
</dbReference>
<dbReference type="Gene3D" id="1.20.1280.50">
    <property type="match status" value="1"/>
</dbReference>
<feature type="domain" description="F-box" evidence="2">
    <location>
        <begin position="134"/>
        <end position="182"/>
    </location>
</feature>
<accession>A0A2U7UD46</accession>
<dbReference type="SUPFAM" id="SSF81383">
    <property type="entry name" value="F-box domain"/>
    <property type="match status" value="1"/>
</dbReference>
<dbReference type="CDD" id="cd09917">
    <property type="entry name" value="F-box_SF"/>
    <property type="match status" value="1"/>
</dbReference>
<sequence>MNNSVHNTLGLADMPAEVIAHITSFLERGRDLAAWHRATRAAIPDALLRMVSDRSWSHSDACNVISLGAPLDVVKILAADLKDMRLKRLVVMARGGRVAVVEWFCGRAVRPSPERRNRKARADSTKSNTAKRRRLACDDLPPEIVDYILGVLDVFDLLSARHVCRQWRELITARLRRRKESLPDQYAFVREMAARGNIGSVQRAWPTKVDQPWEERFLVAAVDGGHLSGHAGSPRKRVATCRLSYARRQPPRVALT</sequence>
<dbReference type="Proteomes" id="UP000249287">
    <property type="component" value="Segment"/>
</dbReference>
<dbReference type="SMART" id="SM00256">
    <property type="entry name" value="FBOX"/>
    <property type="match status" value="1"/>
</dbReference>
<name>A0A2U7UD46_9VIRU</name>
<evidence type="ECO:0000256" key="1">
    <source>
        <dbReference type="SAM" id="MobiDB-lite"/>
    </source>
</evidence>
<dbReference type="PROSITE" id="PS50181">
    <property type="entry name" value="FBOX"/>
    <property type="match status" value="1"/>
</dbReference>
<feature type="compositionally biased region" description="Basic and acidic residues" evidence="1">
    <location>
        <begin position="114"/>
        <end position="124"/>
    </location>
</feature>
<proteinExistence type="predicted"/>
<feature type="region of interest" description="Disordered" evidence="1">
    <location>
        <begin position="114"/>
        <end position="133"/>
    </location>
</feature>
<dbReference type="RefSeq" id="YP_009482394.1">
    <property type="nucleotide sequence ID" value="NC_037666.1"/>
</dbReference>
<dbReference type="GeneID" id="36843104"/>
<evidence type="ECO:0000259" key="2">
    <source>
        <dbReference type="PROSITE" id="PS50181"/>
    </source>
</evidence>
<dbReference type="InterPro" id="IPR001810">
    <property type="entry name" value="F-box_dom"/>
</dbReference>
<organism evidence="3">
    <name type="scientific">Pandoravirus neocaledonia</name>
    <dbReference type="NCBI Taxonomy" id="2107708"/>
    <lineage>
        <taxon>Viruses</taxon>
        <taxon>Pandoravirus</taxon>
    </lineage>
</organism>